<dbReference type="InterPro" id="IPR043128">
    <property type="entry name" value="Rev_trsase/Diguanyl_cyclase"/>
</dbReference>
<keyword evidence="2 7" id="KW-0696">RNA-directed RNA polymerase</keyword>
<accession>A0A8A6RIL7</accession>
<dbReference type="GO" id="GO:0000166">
    <property type="term" value="F:nucleotide binding"/>
    <property type="evidence" value="ECO:0007669"/>
    <property type="project" value="UniProtKB-KW"/>
</dbReference>
<evidence type="ECO:0000256" key="4">
    <source>
        <dbReference type="ARBA" id="ARBA00022695"/>
    </source>
</evidence>
<dbReference type="GO" id="GO:0003723">
    <property type="term" value="F:RNA binding"/>
    <property type="evidence" value="ECO:0007669"/>
    <property type="project" value="InterPro"/>
</dbReference>
<dbReference type="SUPFAM" id="SSF56672">
    <property type="entry name" value="DNA/RNA polymerases"/>
    <property type="match status" value="1"/>
</dbReference>
<evidence type="ECO:0000259" key="8">
    <source>
        <dbReference type="PROSITE" id="PS50507"/>
    </source>
</evidence>
<dbReference type="Pfam" id="PF00998">
    <property type="entry name" value="RdRP_3"/>
    <property type="match status" value="1"/>
</dbReference>
<sequence>MYELAIQDLEGGRRAGSRITPFTKIEKLSTGKYKAPRMIQARDIKFNIEYGTYIKPIEDACGKRLQFAKGTNSMIAQRIRKLSNRFKYYTECDHTTFDAHVTAEMLKLTHTFYLSCYHHNKELKKYARRTINNNCKTRDGIKYRVIGSRMSGDVDTSFGNSLINYAILKQAVIETTGKCEVIVNGDDSIIFTNIPIDVNKLKTLLLSYNMQSVVKESTNCIHKVEFCRHRYIINNLGMPALMIDPYRINDIYGMTYKQQSDYVEYLRQVCICNIAINHSNPVGHYWSEIYKANWNNPLKFSDIMNFRHIELRARLVAMRELQSYKELDSGELNIDVYRAFGNLDKWLDDKDKIIKKIKKIKNLGYNDINSNRRNTRLFKLSTNMLKYLPVSVNILVDHNAQRIMLR</sequence>
<dbReference type="InterPro" id="IPR002166">
    <property type="entry name" value="RNA_pol_HCV"/>
</dbReference>
<evidence type="ECO:0000256" key="7">
    <source>
        <dbReference type="RuleBase" id="RU363062"/>
    </source>
</evidence>
<evidence type="ECO:0000313" key="9">
    <source>
        <dbReference type="EMBL" id="QTJ63597.1"/>
    </source>
</evidence>
<name>A0A8A6RIL7_9TOMB</name>
<keyword evidence="3 7" id="KW-0808">Transferase</keyword>
<dbReference type="GO" id="GO:0039694">
    <property type="term" value="P:viral RNA genome replication"/>
    <property type="evidence" value="ECO:0007669"/>
    <property type="project" value="InterPro"/>
</dbReference>
<evidence type="ECO:0000256" key="1">
    <source>
        <dbReference type="ARBA" id="ARBA00012494"/>
    </source>
</evidence>
<dbReference type="GO" id="GO:0003968">
    <property type="term" value="F:RNA-directed RNA polymerase activity"/>
    <property type="evidence" value="ECO:0007669"/>
    <property type="project" value="UniProtKB-KW"/>
</dbReference>
<comment type="catalytic activity">
    <reaction evidence="7">
        <text>RNA(n) + a ribonucleoside 5'-triphosphate = RNA(n+1) + diphosphate</text>
        <dbReference type="Rhea" id="RHEA:21248"/>
        <dbReference type="Rhea" id="RHEA-COMP:14527"/>
        <dbReference type="Rhea" id="RHEA-COMP:17342"/>
        <dbReference type="ChEBI" id="CHEBI:33019"/>
        <dbReference type="ChEBI" id="CHEBI:61557"/>
        <dbReference type="ChEBI" id="CHEBI:140395"/>
        <dbReference type="EC" id="2.7.7.48"/>
    </reaction>
</comment>
<organism evidence="9">
    <name type="scientific">Hymenopteran tombus-related virus</name>
    <dbReference type="NCBI Taxonomy" id="2822555"/>
    <lineage>
        <taxon>Viruses</taxon>
        <taxon>Riboviria</taxon>
        <taxon>Orthornavirae</taxon>
        <taxon>Kitrinoviricota</taxon>
        <taxon>Tolucaviricetes</taxon>
        <taxon>Tolivirales</taxon>
        <taxon>Tombusviridae</taxon>
    </lineage>
</organism>
<reference evidence="9" key="1">
    <citation type="submission" date="2020-11" db="EMBL/GenBank/DDBJ databases">
        <authorList>
            <person name="Paraskevopoulou S."/>
            <person name="Kaefer S."/>
            <person name="Zirkel F."/>
            <person name="Donath A."/>
            <person name="Petersen M."/>
            <person name="Liu S."/>
            <person name="Zhou X."/>
            <person name="Drosten C."/>
            <person name="Misof B."/>
            <person name="Junglen S."/>
        </authorList>
    </citation>
    <scope>NUCLEOTIDE SEQUENCE</scope>
    <source>
        <strain evidence="9">OKIAV390</strain>
    </source>
</reference>
<dbReference type="EC" id="2.7.7.48" evidence="1 7"/>
<dbReference type="PROSITE" id="PS50507">
    <property type="entry name" value="RDRP_SSRNA_POS"/>
    <property type="match status" value="1"/>
</dbReference>
<evidence type="ECO:0000256" key="3">
    <source>
        <dbReference type="ARBA" id="ARBA00022679"/>
    </source>
</evidence>
<protein>
    <recommendedName>
        <fullName evidence="1 7">RNA-directed RNA polymerase</fullName>
        <ecNumber evidence="1 7">2.7.7.48</ecNumber>
    </recommendedName>
</protein>
<keyword evidence="4 7" id="KW-0548">Nucleotidyltransferase</keyword>
<keyword evidence="5 7" id="KW-0547">Nucleotide-binding</keyword>
<proteinExistence type="predicted"/>
<evidence type="ECO:0000256" key="2">
    <source>
        <dbReference type="ARBA" id="ARBA00022484"/>
    </source>
</evidence>
<dbReference type="EMBL" id="MW208778">
    <property type="protein sequence ID" value="QTJ63597.1"/>
    <property type="molecule type" value="Genomic_RNA"/>
</dbReference>
<dbReference type="InterPro" id="IPR043502">
    <property type="entry name" value="DNA/RNA_pol_sf"/>
</dbReference>
<evidence type="ECO:0000256" key="5">
    <source>
        <dbReference type="ARBA" id="ARBA00022741"/>
    </source>
</evidence>
<reference evidence="9" key="2">
    <citation type="journal article" date="2021" name="Virus Evol.">
        <title>Viromics of extant insect orders unveil the evolution of the flavi-like superfamily.</title>
        <authorList>
            <person name="Sofia P."/>
            <person name="Simon K."/>
            <person name="Florian Z."/>
            <person name="Alexander D."/>
            <person name="Malte P."/>
            <person name="Shanlin L."/>
            <person name="Xin Z."/>
            <person name="Christian D."/>
            <person name="Bernhard M."/>
            <person name="Sandra J."/>
        </authorList>
    </citation>
    <scope>NUCLEOTIDE SEQUENCE</scope>
    <source>
        <strain evidence="9">OKIAV390</strain>
    </source>
</reference>
<dbReference type="InterPro" id="IPR007094">
    <property type="entry name" value="RNA-dir_pol_PSvirus"/>
</dbReference>
<evidence type="ECO:0000256" key="6">
    <source>
        <dbReference type="ARBA" id="ARBA00022953"/>
    </source>
</evidence>
<keyword evidence="6 7" id="KW-0693">Viral RNA replication</keyword>
<feature type="domain" description="RdRp catalytic" evidence="8">
    <location>
        <begin position="87"/>
        <end position="200"/>
    </location>
</feature>
<dbReference type="Gene3D" id="3.30.70.270">
    <property type="match status" value="1"/>
</dbReference>